<protein>
    <recommendedName>
        <fullName evidence="3">Transposase</fullName>
    </recommendedName>
</protein>
<evidence type="ECO:0008006" key="3">
    <source>
        <dbReference type="Google" id="ProtNLM"/>
    </source>
</evidence>
<sequence length="36" mass="4193">MNTVTPKSNPLDITIQKELINMTLFSKARKTLKNRF</sequence>
<evidence type="ECO:0000313" key="1">
    <source>
        <dbReference type="EMBL" id="MET3633963.1"/>
    </source>
</evidence>
<organism evidence="1 2">
    <name type="scientific">Streptococcus porcorum</name>
    <dbReference type="NCBI Taxonomy" id="701526"/>
    <lineage>
        <taxon>Bacteria</taxon>
        <taxon>Bacillati</taxon>
        <taxon>Bacillota</taxon>
        <taxon>Bacilli</taxon>
        <taxon>Lactobacillales</taxon>
        <taxon>Streptococcaceae</taxon>
        <taxon>Streptococcus</taxon>
    </lineage>
</organism>
<comment type="caution">
    <text evidence="1">The sequence shown here is derived from an EMBL/GenBank/DDBJ whole genome shotgun (WGS) entry which is preliminary data.</text>
</comment>
<evidence type="ECO:0000313" key="2">
    <source>
        <dbReference type="Proteomes" id="UP001549037"/>
    </source>
</evidence>
<name>A0ABV2JFF7_9STRE</name>
<proteinExistence type="predicted"/>
<reference evidence="1 2" key="1">
    <citation type="submission" date="2024-06" db="EMBL/GenBank/DDBJ databases">
        <title>Genomic Encyclopedia of Type Strains, Phase IV (KMG-IV): sequencing the most valuable type-strain genomes for metagenomic binning, comparative biology and taxonomic classification.</title>
        <authorList>
            <person name="Goeker M."/>
        </authorList>
    </citation>
    <scope>NUCLEOTIDE SEQUENCE [LARGE SCALE GENOMIC DNA]</scope>
    <source>
        <strain evidence="1 2">DSM 28302</strain>
    </source>
</reference>
<dbReference type="Proteomes" id="UP001549037">
    <property type="component" value="Unassembled WGS sequence"/>
</dbReference>
<keyword evidence="2" id="KW-1185">Reference proteome</keyword>
<dbReference type="EMBL" id="JBEPLN010000007">
    <property type="protein sequence ID" value="MET3633963.1"/>
    <property type="molecule type" value="Genomic_DNA"/>
</dbReference>
<gene>
    <name evidence="1" type="ORF">ABID28_000599</name>
</gene>
<accession>A0ABV2JFF7</accession>